<organism evidence="1 2">
    <name type="scientific">Trichogramma brassicae</name>
    <dbReference type="NCBI Taxonomy" id="86971"/>
    <lineage>
        <taxon>Eukaryota</taxon>
        <taxon>Metazoa</taxon>
        <taxon>Ecdysozoa</taxon>
        <taxon>Arthropoda</taxon>
        <taxon>Hexapoda</taxon>
        <taxon>Insecta</taxon>
        <taxon>Pterygota</taxon>
        <taxon>Neoptera</taxon>
        <taxon>Endopterygota</taxon>
        <taxon>Hymenoptera</taxon>
        <taxon>Apocrita</taxon>
        <taxon>Proctotrupomorpha</taxon>
        <taxon>Chalcidoidea</taxon>
        <taxon>Trichogrammatidae</taxon>
        <taxon>Trichogramma</taxon>
    </lineage>
</organism>
<sequence length="239" mass="27331">MKISVLPVALTGIASNLLRNGKTSHIAFKLPLNKNESTVMSFSFSTTCSVVRRAAASLAYVEEEREKIRLAPSKSDCPHVSIKTLLYDIYRLFHNRCCRPKNEVETNHVLFKNTMKNENPENPSPLGPTLMDLQRLKAVLDGTARTNNASEGWHNRFQVIVGKKHPSLYTFLTELQHEQGDTETLLRQIQLGQAVRKKPDGHFVAVKDRIMNIVMRYDEYVEDDLQLKYIKDLGHYLHL</sequence>
<dbReference type="OrthoDB" id="7697804at2759"/>
<dbReference type="EMBL" id="CADCXV010000842">
    <property type="protein sequence ID" value="CAB0037060.1"/>
    <property type="molecule type" value="Genomic_DNA"/>
</dbReference>
<gene>
    <name evidence="1" type="ORF">TBRA_LOCUS8897</name>
</gene>
<keyword evidence="2" id="KW-1185">Reference proteome</keyword>
<name>A0A6H5IMT2_9HYME</name>
<accession>A0A6H5IMT2</accession>
<dbReference type="Proteomes" id="UP000479190">
    <property type="component" value="Unassembled WGS sequence"/>
</dbReference>
<dbReference type="AlphaFoldDB" id="A0A6H5IMT2"/>
<evidence type="ECO:0000313" key="2">
    <source>
        <dbReference type="Proteomes" id="UP000479190"/>
    </source>
</evidence>
<protein>
    <submittedName>
        <fullName evidence="1">Uncharacterized protein</fullName>
    </submittedName>
</protein>
<reference evidence="1 2" key="1">
    <citation type="submission" date="2020-02" db="EMBL/GenBank/DDBJ databases">
        <authorList>
            <person name="Ferguson B K."/>
        </authorList>
    </citation>
    <scope>NUCLEOTIDE SEQUENCE [LARGE SCALE GENOMIC DNA]</scope>
</reference>
<proteinExistence type="predicted"/>
<evidence type="ECO:0000313" key="1">
    <source>
        <dbReference type="EMBL" id="CAB0037060.1"/>
    </source>
</evidence>